<feature type="region of interest" description="Disordered" evidence="1">
    <location>
        <begin position="97"/>
        <end position="137"/>
    </location>
</feature>
<reference evidence="2 3" key="1">
    <citation type="submission" date="2017-06" db="EMBL/GenBank/DDBJ databases">
        <authorList>
            <person name="Kim H.J."/>
            <person name="Triplett B.A."/>
        </authorList>
    </citation>
    <scope>NUCLEOTIDE SEQUENCE [LARGE SCALE GENOMIC DNA]</scope>
    <source>
        <strain evidence="2 3">DSM 14713</strain>
    </source>
</reference>
<dbReference type="AlphaFoldDB" id="A0A250IGA9"/>
<dbReference type="EMBL" id="CP022163">
    <property type="protein sequence ID" value="ATB29976.1"/>
    <property type="molecule type" value="Genomic_DNA"/>
</dbReference>
<keyword evidence="3" id="KW-1185">Reference proteome</keyword>
<accession>A0A250IGA9</accession>
<name>A0A250IGA9_9BACT</name>
<sequence>MAAPAQGCYGVPKERQTSMATLTIQIRIGREPIYSINPPLVYPGDTVVFTLEDSTDTVTVKFEEGTPFNQDDFVLNGSSTLTASKSPVVRSDAPYRRYEFKVPPPPEPWKHGEDPEPPGTVSGGVDVGTEPPILIEK</sequence>
<evidence type="ECO:0000256" key="1">
    <source>
        <dbReference type="SAM" id="MobiDB-lite"/>
    </source>
</evidence>
<dbReference type="KEGG" id="mbd:MEBOL_003431"/>
<dbReference type="Proteomes" id="UP000217289">
    <property type="component" value="Chromosome"/>
</dbReference>
<organism evidence="2 3">
    <name type="scientific">Melittangium boletus DSM 14713</name>
    <dbReference type="NCBI Taxonomy" id="1294270"/>
    <lineage>
        <taxon>Bacteria</taxon>
        <taxon>Pseudomonadati</taxon>
        <taxon>Myxococcota</taxon>
        <taxon>Myxococcia</taxon>
        <taxon>Myxococcales</taxon>
        <taxon>Cystobacterineae</taxon>
        <taxon>Archangiaceae</taxon>
        <taxon>Melittangium</taxon>
    </lineage>
</organism>
<protein>
    <submittedName>
        <fullName evidence="2">Uncharacterized protein</fullName>
    </submittedName>
</protein>
<gene>
    <name evidence="2" type="ORF">MEBOL_003431</name>
</gene>
<evidence type="ECO:0000313" key="3">
    <source>
        <dbReference type="Proteomes" id="UP000217289"/>
    </source>
</evidence>
<proteinExistence type="predicted"/>
<evidence type="ECO:0000313" key="2">
    <source>
        <dbReference type="EMBL" id="ATB29976.1"/>
    </source>
</evidence>